<protein>
    <recommendedName>
        <fullName evidence="1">Bacteriophage Mu GpT domain-containing protein</fullName>
    </recommendedName>
</protein>
<proteinExistence type="predicted"/>
<dbReference type="AlphaFoldDB" id="A0A3Q9UY96"/>
<dbReference type="RefSeq" id="WP_127886376.1">
    <property type="nucleotide sequence ID" value="NZ_CP028137.1"/>
</dbReference>
<dbReference type="Pfam" id="PF10124">
    <property type="entry name" value="Mu-like_gpT"/>
    <property type="match status" value="3"/>
</dbReference>
<dbReference type="EMBL" id="CP028137">
    <property type="protein sequence ID" value="AZZ51421.1"/>
    <property type="molecule type" value="Genomic_DNA"/>
</dbReference>
<feature type="domain" description="Bacteriophage Mu GpT" evidence="1">
    <location>
        <begin position="9"/>
        <end position="144"/>
    </location>
</feature>
<accession>A0A3Q9UY96</accession>
<dbReference type="Proteomes" id="UP000285317">
    <property type="component" value="Chromosome"/>
</dbReference>
<dbReference type="InterPro" id="IPR018774">
    <property type="entry name" value="Phage_Mu_GpT"/>
</dbReference>
<organism evidence="2 3">
    <name type="scientific">Rathayibacter festucae DSM 15932</name>
    <dbReference type="NCBI Taxonomy" id="1328866"/>
    <lineage>
        <taxon>Bacteria</taxon>
        <taxon>Bacillati</taxon>
        <taxon>Actinomycetota</taxon>
        <taxon>Actinomycetes</taxon>
        <taxon>Micrococcales</taxon>
        <taxon>Microbacteriaceae</taxon>
        <taxon>Rathayibacter</taxon>
    </lineage>
</organism>
<gene>
    <name evidence="2" type="ORF">C1I64_04770</name>
</gene>
<evidence type="ECO:0000313" key="3">
    <source>
        <dbReference type="Proteomes" id="UP000285317"/>
    </source>
</evidence>
<reference evidence="2 3" key="1">
    <citation type="submission" date="2018-03" db="EMBL/GenBank/DDBJ databases">
        <title>Bacteriophage NCPPB3778 and a type I-E CRISPR drive the evolution of the US Biological Select Agent, Rathayibacter toxicus.</title>
        <authorList>
            <person name="Davis E.W.II."/>
            <person name="Tabima J.F."/>
            <person name="Weisberg A.J."/>
            <person name="Dantas Lopes L."/>
            <person name="Wiseman M.S."/>
            <person name="Wiseman M.S."/>
            <person name="Pupko T."/>
            <person name="Belcher M.S."/>
            <person name="Sechler A.J."/>
            <person name="Tancos M.A."/>
            <person name="Schroeder B.K."/>
            <person name="Murray T.D."/>
            <person name="Luster D.G."/>
            <person name="Schneider W.L."/>
            <person name="Rogers E."/>
            <person name="Andreote F.D."/>
            <person name="Grunwald N.J."/>
            <person name="Putnam M.L."/>
            <person name="Chang J.H."/>
        </authorList>
    </citation>
    <scope>NUCLEOTIDE SEQUENCE [LARGE SCALE GENOMIC DNA]</scope>
    <source>
        <strain evidence="2 3">DSM 15932</strain>
    </source>
</reference>
<feature type="domain" description="Bacteriophage Mu GpT" evidence="1">
    <location>
        <begin position="152"/>
        <end position="228"/>
    </location>
</feature>
<dbReference type="KEGG" id="rfs:C1I64_04770"/>
<feature type="domain" description="Bacteriophage Mu GpT" evidence="1">
    <location>
        <begin position="232"/>
        <end position="295"/>
    </location>
</feature>
<evidence type="ECO:0000259" key="1">
    <source>
        <dbReference type="Pfam" id="PF10124"/>
    </source>
</evidence>
<sequence length="298" mass="32681">MTVITQEFLKSLNTNINVTWQKRYETAPNADLWKKIAMPVNSKNTSEKYAWLGNVPGLREFKSERIPGTLSKFEYEITNKKYESTLDVDRDALEDDQTGQIMIALSTMATKAGKHYTRLVSSAFDLAFTTPIFDGQNFFDANHAGGGNYLGTAKDLNVANLDAAELLLAAMKDDQDEVLGYQGTALIVGPALVAAANKLVKSKTIVEGGAAVDNPYYGRYEVIVLPHLGATSKKWAVANLGEGLMPFILQIRVAINLISKTDINSDRAFDKDIFTWGTRARHNAGYGNHQLIVGAVAN</sequence>
<name>A0A3Q9UY96_9MICO</name>
<evidence type="ECO:0000313" key="2">
    <source>
        <dbReference type="EMBL" id="AZZ51421.1"/>
    </source>
</evidence>